<dbReference type="InterPro" id="IPR051257">
    <property type="entry name" value="Diverse_CBS-Domain"/>
</dbReference>
<dbReference type="Pfam" id="PF00571">
    <property type="entry name" value="CBS"/>
    <property type="match status" value="2"/>
</dbReference>
<evidence type="ECO:0000313" key="4">
    <source>
        <dbReference type="EMBL" id="TWE08955.1"/>
    </source>
</evidence>
<dbReference type="InterPro" id="IPR046342">
    <property type="entry name" value="CBS_dom_sf"/>
</dbReference>
<dbReference type="Gene3D" id="3.10.580.10">
    <property type="entry name" value="CBS-domain"/>
    <property type="match status" value="1"/>
</dbReference>
<dbReference type="EMBL" id="VIVN01000001">
    <property type="protein sequence ID" value="TWE08955.1"/>
    <property type="molecule type" value="Genomic_DNA"/>
</dbReference>
<dbReference type="SUPFAM" id="SSF54631">
    <property type="entry name" value="CBS-domain pair"/>
    <property type="match status" value="1"/>
</dbReference>
<evidence type="ECO:0000313" key="5">
    <source>
        <dbReference type="Proteomes" id="UP000319671"/>
    </source>
</evidence>
<feature type="domain" description="CBS" evidence="3">
    <location>
        <begin position="73"/>
        <end position="130"/>
    </location>
</feature>
<organism evidence="4 5">
    <name type="scientific">Neobacillus bataviensis</name>
    <dbReference type="NCBI Taxonomy" id="220685"/>
    <lineage>
        <taxon>Bacteria</taxon>
        <taxon>Bacillati</taxon>
        <taxon>Bacillota</taxon>
        <taxon>Bacilli</taxon>
        <taxon>Bacillales</taxon>
        <taxon>Bacillaceae</taxon>
        <taxon>Neobacillus</taxon>
    </lineage>
</organism>
<accession>A0A561E007</accession>
<dbReference type="Proteomes" id="UP000319671">
    <property type="component" value="Unassembled WGS sequence"/>
</dbReference>
<sequence>MMEKIRDIMTDEVECCTLLDNIFEVAVKMKDLNVGAIPIVDKEKLVGMITDRDIVIRGVAEKHPGSTKVEDIMSKEMVTVSPETSSREAAKLMADHQIRRLPVVENEKLVGIVSLGDFAIRELTDDQAKEALSEISEQNLNGAQH</sequence>
<dbReference type="SMART" id="SM00116">
    <property type="entry name" value="CBS"/>
    <property type="match status" value="2"/>
</dbReference>
<dbReference type="PANTHER" id="PTHR43080">
    <property type="entry name" value="CBS DOMAIN-CONTAINING PROTEIN CBSX3, MITOCHONDRIAL"/>
    <property type="match status" value="1"/>
</dbReference>
<feature type="domain" description="CBS" evidence="3">
    <location>
        <begin position="9"/>
        <end position="65"/>
    </location>
</feature>
<comment type="caution">
    <text evidence="4">The sequence shown here is derived from an EMBL/GenBank/DDBJ whole genome shotgun (WGS) entry which is preliminary data.</text>
</comment>
<dbReference type="PROSITE" id="PS51371">
    <property type="entry name" value="CBS"/>
    <property type="match status" value="2"/>
</dbReference>
<dbReference type="AlphaFoldDB" id="A0A561E007"/>
<dbReference type="CDD" id="cd04622">
    <property type="entry name" value="CBS_pair_HRP1_like"/>
    <property type="match status" value="1"/>
</dbReference>
<dbReference type="InterPro" id="IPR000644">
    <property type="entry name" value="CBS_dom"/>
</dbReference>
<keyword evidence="5" id="KW-1185">Reference proteome</keyword>
<keyword evidence="1 2" id="KW-0129">CBS domain</keyword>
<dbReference type="PANTHER" id="PTHR43080:SF2">
    <property type="entry name" value="CBS DOMAIN-CONTAINING PROTEIN"/>
    <property type="match status" value="1"/>
</dbReference>
<protein>
    <submittedName>
        <fullName evidence="4">CBS domain-containing protein</fullName>
    </submittedName>
</protein>
<gene>
    <name evidence="4" type="ORF">FB550_101987</name>
</gene>
<evidence type="ECO:0000259" key="3">
    <source>
        <dbReference type="PROSITE" id="PS51371"/>
    </source>
</evidence>
<reference evidence="4 5" key="1">
    <citation type="submission" date="2019-06" db="EMBL/GenBank/DDBJ databases">
        <title>Sorghum-associated microbial communities from plants grown in Nebraska, USA.</title>
        <authorList>
            <person name="Schachtman D."/>
        </authorList>
    </citation>
    <scope>NUCLEOTIDE SEQUENCE [LARGE SCALE GENOMIC DNA]</scope>
    <source>
        <strain evidence="4 5">2482</strain>
    </source>
</reference>
<proteinExistence type="predicted"/>
<name>A0A561E007_9BACI</name>
<evidence type="ECO:0000256" key="1">
    <source>
        <dbReference type="ARBA" id="ARBA00023122"/>
    </source>
</evidence>
<evidence type="ECO:0000256" key="2">
    <source>
        <dbReference type="PROSITE-ProRule" id="PRU00703"/>
    </source>
</evidence>